<gene>
    <name evidence="19" type="primary">LOC114028315</name>
</gene>
<evidence type="ECO:0000256" key="7">
    <source>
        <dbReference type="ARBA" id="ARBA00022801"/>
    </source>
</evidence>
<evidence type="ECO:0000256" key="10">
    <source>
        <dbReference type="ARBA" id="ARBA00023136"/>
    </source>
</evidence>
<dbReference type="OMA" id="CAYYFVL"/>
<keyword evidence="12" id="KW-0325">Glycoprotein</keyword>
<dbReference type="Proteomes" id="UP000314987">
    <property type="component" value="Unassembled WGS sequence"/>
</dbReference>
<comment type="function">
    <text evidence="14">Hydrolyzes specifically phosphatidic acid (PA) to produce 2-acyl lysophosphatidic acid (LPA; a potent bioactive lipid mediator) and fatty acid. Does not hydrolyze other phospholipids, like phosphatidylserine (PS), phosphatidylcholine (PC) and phosphatidylethanolamine (PE) or triacylglycerol (TG).</text>
</comment>
<dbReference type="CDD" id="cd00707">
    <property type="entry name" value="Pancreat_lipase_like"/>
    <property type="match status" value="1"/>
</dbReference>
<comment type="similarity">
    <text evidence="3 17">Belongs to the AB hydrolase superfamily. Lipase family.</text>
</comment>
<keyword evidence="10" id="KW-0472">Membrane</keyword>
<dbReference type="InterPro" id="IPR013818">
    <property type="entry name" value="Lipase"/>
</dbReference>
<keyword evidence="4" id="KW-1003">Cell membrane</keyword>
<evidence type="ECO:0000313" key="19">
    <source>
        <dbReference type="Ensembl" id="ENSVURP00010002750.1"/>
    </source>
</evidence>
<comment type="subcellular location">
    <subcellularLocation>
        <location evidence="1">Cell membrane</location>
    </subcellularLocation>
    <subcellularLocation>
        <location evidence="2">Secreted</location>
    </subcellularLocation>
</comment>
<feature type="active site" description="Nucleophile" evidence="15">
    <location>
        <position position="180"/>
    </location>
</feature>
<dbReference type="Pfam" id="PF00151">
    <property type="entry name" value="Lipase"/>
    <property type="match status" value="1"/>
</dbReference>
<dbReference type="GO" id="GO:0008201">
    <property type="term" value="F:heparin binding"/>
    <property type="evidence" value="ECO:0007669"/>
    <property type="project" value="UniProtKB-ARBA"/>
</dbReference>
<dbReference type="Gene3D" id="3.40.50.1820">
    <property type="entry name" value="alpha/beta hydrolase"/>
    <property type="match status" value="1"/>
</dbReference>
<dbReference type="InterPro" id="IPR029058">
    <property type="entry name" value="AB_hydrolase_fold"/>
</dbReference>
<dbReference type="GO" id="GO:0016042">
    <property type="term" value="P:lipid catabolic process"/>
    <property type="evidence" value="ECO:0007669"/>
    <property type="project" value="UniProtKB-KW"/>
</dbReference>
<dbReference type="InterPro" id="IPR033906">
    <property type="entry name" value="Lipase_N"/>
</dbReference>
<dbReference type="SUPFAM" id="SSF53474">
    <property type="entry name" value="alpha/beta-Hydrolases"/>
    <property type="match status" value="1"/>
</dbReference>
<accession>A0A4X2K0L1</accession>
<dbReference type="GO" id="GO:0005615">
    <property type="term" value="C:extracellular space"/>
    <property type="evidence" value="ECO:0007669"/>
    <property type="project" value="UniProtKB-ARBA"/>
</dbReference>
<protein>
    <recommendedName>
        <fullName evidence="18">Lipase domain-containing protein</fullName>
    </recommendedName>
</protein>
<evidence type="ECO:0000256" key="12">
    <source>
        <dbReference type="ARBA" id="ARBA00023180"/>
    </source>
</evidence>
<dbReference type="PANTHER" id="PTHR11610:SF103">
    <property type="entry name" value="LIPASE MEMBER I"/>
    <property type="match status" value="1"/>
</dbReference>
<feature type="active site" description="Charge relay system" evidence="15">
    <location>
        <position position="204"/>
    </location>
</feature>
<dbReference type="STRING" id="29139.ENSVURP00010002750"/>
<evidence type="ECO:0000256" key="8">
    <source>
        <dbReference type="ARBA" id="ARBA00022963"/>
    </source>
</evidence>
<feature type="binding site" evidence="16">
    <location>
        <position position="218"/>
    </location>
    <ligand>
        <name>Ca(2+)</name>
        <dbReference type="ChEBI" id="CHEBI:29108"/>
    </ligand>
</feature>
<feature type="active site" description="Charge relay system" evidence="15">
    <location>
        <position position="274"/>
    </location>
</feature>
<dbReference type="GO" id="GO:0005886">
    <property type="term" value="C:plasma membrane"/>
    <property type="evidence" value="ECO:0007669"/>
    <property type="project" value="UniProtKB-SubCell"/>
</dbReference>
<keyword evidence="5" id="KW-0964">Secreted</keyword>
<feature type="domain" description="Lipase" evidence="18">
    <location>
        <begin position="62"/>
        <end position="352"/>
    </location>
</feature>
<dbReference type="GO" id="GO:0052689">
    <property type="term" value="F:carboxylic ester hydrolase activity"/>
    <property type="evidence" value="ECO:0007669"/>
    <property type="project" value="InterPro"/>
</dbReference>
<evidence type="ECO:0000259" key="18">
    <source>
        <dbReference type="Pfam" id="PF00151"/>
    </source>
</evidence>
<dbReference type="PRINTS" id="PR00821">
    <property type="entry name" value="TAGLIPASE"/>
</dbReference>
<feature type="binding site" evidence="16">
    <location>
        <position position="220"/>
    </location>
    <ligand>
        <name>Ca(2+)</name>
        <dbReference type="ChEBI" id="CHEBI:29108"/>
    </ligand>
</feature>
<keyword evidence="9" id="KW-0443">Lipid metabolism</keyword>
<dbReference type="Ensembl" id="ENSVURT00010003119.1">
    <property type="protein sequence ID" value="ENSVURP00010002750.1"/>
    <property type="gene ID" value="ENSVURG00010002253.1"/>
</dbReference>
<evidence type="ECO:0000313" key="20">
    <source>
        <dbReference type="Proteomes" id="UP000314987"/>
    </source>
</evidence>
<dbReference type="PIRSF" id="PIRSF000865">
    <property type="entry name" value="Lipoprotein_lipase_LIPH"/>
    <property type="match status" value="1"/>
</dbReference>
<keyword evidence="16" id="KW-0106">Calcium</keyword>
<dbReference type="GeneID" id="114028315"/>
<dbReference type="ESTHER" id="vomur-a0a4x2k0l1">
    <property type="family name" value="Phospholipase"/>
</dbReference>
<dbReference type="InterPro" id="IPR000734">
    <property type="entry name" value="TAG_lipase"/>
</dbReference>
<dbReference type="PANTHER" id="PTHR11610">
    <property type="entry name" value="LIPASE"/>
    <property type="match status" value="1"/>
</dbReference>
<keyword evidence="7" id="KW-0378">Hydrolase</keyword>
<comment type="catalytic activity">
    <reaction evidence="13">
        <text>1-hexadecanoyl-2-(9Z-octadecenoyl)-sn-glycero-3-phosphate + H2O = 2-(9Z-octadecenoyl)-sn-glycero-3-phosphate + hexadecanoate + H(+)</text>
        <dbReference type="Rhea" id="RHEA:40943"/>
        <dbReference type="ChEBI" id="CHEBI:7896"/>
        <dbReference type="ChEBI" id="CHEBI:15377"/>
        <dbReference type="ChEBI" id="CHEBI:15378"/>
        <dbReference type="ChEBI" id="CHEBI:64839"/>
        <dbReference type="ChEBI" id="CHEBI:77593"/>
    </reaction>
    <physiologicalReaction direction="left-to-right" evidence="13">
        <dbReference type="Rhea" id="RHEA:40944"/>
    </physiologicalReaction>
</comment>
<evidence type="ECO:0000256" key="17">
    <source>
        <dbReference type="RuleBase" id="RU004262"/>
    </source>
</evidence>
<keyword evidence="8" id="KW-0442">Lipid degradation</keyword>
<reference evidence="19" key="2">
    <citation type="submission" date="2025-08" db="UniProtKB">
        <authorList>
            <consortium name="Ensembl"/>
        </authorList>
    </citation>
    <scope>IDENTIFICATION</scope>
</reference>
<evidence type="ECO:0000256" key="13">
    <source>
        <dbReference type="ARBA" id="ARBA00048637"/>
    </source>
</evidence>
<feature type="binding site" evidence="16">
    <location>
        <position position="223"/>
    </location>
    <ligand>
        <name>Ca(2+)</name>
        <dbReference type="ChEBI" id="CHEBI:29108"/>
    </ligand>
</feature>
<evidence type="ECO:0000256" key="9">
    <source>
        <dbReference type="ARBA" id="ARBA00023098"/>
    </source>
</evidence>
<evidence type="ECO:0000256" key="14">
    <source>
        <dbReference type="ARBA" id="ARBA00049600"/>
    </source>
</evidence>
<keyword evidence="20" id="KW-1185">Reference proteome</keyword>
<dbReference type="GeneTree" id="ENSGT00940000156285"/>
<dbReference type="GO" id="GO:0046872">
    <property type="term" value="F:metal ion binding"/>
    <property type="evidence" value="ECO:0007669"/>
    <property type="project" value="UniProtKB-KW"/>
</dbReference>
<evidence type="ECO:0000256" key="1">
    <source>
        <dbReference type="ARBA" id="ARBA00004236"/>
    </source>
</evidence>
<evidence type="ECO:0000256" key="4">
    <source>
        <dbReference type="ARBA" id="ARBA00022475"/>
    </source>
</evidence>
<evidence type="ECO:0000256" key="3">
    <source>
        <dbReference type="ARBA" id="ARBA00010701"/>
    </source>
</evidence>
<name>A0A4X2K0L1_VOMUR</name>
<dbReference type="GO" id="GO:0006654">
    <property type="term" value="P:phosphatidic acid biosynthetic process"/>
    <property type="evidence" value="ECO:0007669"/>
    <property type="project" value="UniProtKB-ARBA"/>
</dbReference>
<dbReference type="InterPro" id="IPR016272">
    <property type="entry name" value="Lipase_LIPH"/>
</dbReference>
<organism evidence="19 20">
    <name type="scientific">Vombatus ursinus</name>
    <name type="common">Common wombat</name>
    <dbReference type="NCBI Taxonomy" id="29139"/>
    <lineage>
        <taxon>Eukaryota</taxon>
        <taxon>Metazoa</taxon>
        <taxon>Chordata</taxon>
        <taxon>Craniata</taxon>
        <taxon>Vertebrata</taxon>
        <taxon>Euteleostomi</taxon>
        <taxon>Mammalia</taxon>
        <taxon>Metatheria</taxon>
        <taxon>Diprotodontia</taxon>
        <taxon>Vombatidae</taxon>
        <taxon>Vombatus</taxon>
    </lineage>
</organism>
<reference evidence="19" key="3">
    <citation type="submission" date="2025-09" db="UniProtKB">
        <authorList>
            <consortium name="Ensembl"/>
        </authorList>
    </citation>
    <scope>IDENTIFICATION</scope>
</reference>
<sequence>MKEHFFFMKLDAYFTFHQFQMLKLYILLSLMFWTSSGKRTGCLKFSDLSLGDAFIDLFKPRLKSTMIMYTKPLTNCGEPVFGQNYILNTNFNITKKTVWIIHGYRPTGSPPSWLSTFLERLLKKEDVNVIVVDWNWGATTLIYQRAVQNTRKVAVFLKEHIDKMLTFGASLDSFHFVGMSLGAHISGFVGQMFNGQLGRITGLDPAGPFFSGKPPHKRLDYTDAQFVDVIHSDSNALGIKQPLGHIDFYPNGGKTQPGCPKSIFSGASFIKCNHQRAVHLFMTSLEAKCDLTAYPCHSHKDYRNGKCTICEGFKPKPCPKLGYYVDQWKDILIKRQPPGLNVYFDTADKEPFCMYHYILDIVILENVTKEGYMKIKLIDIYGRVEESKIKSYMTTHPIYEEVSVLAGFYHDFKDISKIVLTYSQKNAKPKYPKHKYKIHHIKLRSLTNPERPQLCRYDFELKENVETTLKPHSCTPTDIQTK</sequence>
<evidence type="ECO:0000256" key="2">
    <source>
        <dbReference type="ARBA" id="ARBA00004613"/>
    </source>
</evidence>
<evidence type="ECO:0000256" key="15">
    <source>
        <dbReference type="PIRSR" id="PIRSR000865-1"/>
    </source>
</evidence>
<dbReference type="RefSeq" id="XP_027698362.1">
    <property type="nucleotide sequence ID" value="XM_027842561.1"/>
</dbReference>
<dbReference type="GO" id="GO:0004620">
    <property type="term" value="F:phospholipase activity"/>
    <property type="evidence" value="ECO:0007669"/>
    <property type="project" value="TreeGrafter"/>
</dbReference>
<reference evidence="20" key="1">
    <citation type="submission" date="2018-12" db="EMBL/GenBank/DDBJ databases">
        <authorList>
            <person name="Yazar S."/>
        </authorList>
    </citation>
    <scope>NUCLEOTIDE SEQUENCE [LARGE SCALE GENOMIC DNA]</scope>
</reference>
<evidence type="ECO:0000256" key="6">
    <source>
        <dbReference type="ARBA" id="ARBA00022729"/>
    </source>
</evidence>
<evidence type="ECO:0000256" key="5">
    <source>
        <dbReference type="ARBA" id="ARBA00022525"/>
    </source>
</evidence>
<evidence type="ECO:0000256" key="11">
    <source>
        <dbReference type="ARBA" id="ARBA00023157"/>
    </source>
</evidence>
<keyword evidence="11" id="KW-1015">Disulfide bond</keyword>
<keyword evidence="6" id="KW-0732">Signal</keyword>
<dbReference type="FunFam" id="3.40.50.1820:FF:000063">
    <property type="entry name" value="Lipase member H"/>
    <property type="match status" value="1"/>
</dbReference>
<keyword evidence="16" id="KW-0479">Metal-binding</keyword>
<evidence type="ECO:0000256" key="16">
    <source>
        <dbReference type="PIRSR" id="PIRSR000865-2"/>
    </source>
</evidence>
<dbReference type="AlphaFoldDB" id="A0A4X2K0L1"/>
<dbReference type="OrthoDB" id="199913at2759"/>
<proteinExistence type="inferred from homology"/>